<dbReference type="EMBL" id="JBHSOG010000101">
    <property type="protein sequence ID" value="MFC5771844.1"/>
    <property type="molecule type" value="Genomic_DNA"/>
</dbReference>
<protein>
    <submittedName>
        <fullName evidence="2">PaaI family thioesterase</fullName>
        <ecNumber evidence="2">3.1.2.-</ecNumber>
    </submittedName>
</protein>
<dbReference type="SUPFAM" id="SSF54637">
    <property type="entry name" value="Thioesterase/thiol ester dehydrase-isomerase"/>
    <property type="match status" value="1"/>
</dbReference>
<dbReference type="Pfam" id="PF03061">
    <property type="entry name" value="4HBT"/>
    <property type="match status" value="1"/>
</dbReference>
<dbReference type="EC" id="3.1.2.-" evidence="2"/>
<keyword evidence="3" id="KW-1185">Reference proteome</keyword>
<dbReference type="InterPro" id="IPR006683">
    <property type="entry name" value="Thioestr_dom"/>
</dbReference>
<organism evidence="2 3">
    <name type="scientific">Thauera sinica</name>
    <dbReference type="NCBI Taxonomy" id="2665146"/>
    <lineage>
        <taxon>Bacteria</taxon>
        <taxon>Pseudomonadati</taxon>
        <taxon>Pseudomonadota</taxon>
        <taxon>Betaproteobacteria</taxon>
        <taxon>Rhodocyclales</taxon>
        <taxon>Zoogloeaceae</taxon>
        <taxon>Thauera</taxon>
    </lineage>
</organism>
<reference evidence="3" key="1">
    <citation type="journal article" date="2019" name="Int. J. Syst. Evol. Microbiol.">
        <title>The Global Catalogue of Microorganisms (GCM) 10K type strain sequencing project: providing services to taxonomists for standard genome sequencing and annotation.</title>
        <authorList>
            <consortium name="The Broad Institute Genomics Platform"/>
            <consortium name="The Broad Institute Genome Sequencing Center for Infectious Disease"/>
            <person name="Wu L."/>
            <person name="Ma J."/>
        </authorList>
    </citation>
    <scope>NUCLEOTIDE SEQUENCE [LARGE SCALE GENOMIC DNA]</scope>
    <source>
        <strain evidence="3">SHR3</strain>
    </source>
</reference>
<evidence type="ECO:0000259" key="1">
    <source>
        <dbReference type="Pfam" id="PF03061"/>
    </source>
</evidence>
<evidence type="ECO:0000313" key="2">
    <source>
        <dbReference type="EMBL" id="MFC5771844.1"/>
    </source>
</evidence>
<feature type="domain" description="Thioesterase" evidence="1">
    <location>
        <begin position="57"/>
        <end position="127"/>
    </location>
</feature>
<dbReference type="RefSeq" id="WP_198363143.1">
    <property type="nucleotide sequence ID" value="NZ_JBHSOG010000101.1"/>
</dbReference>
<dbReference type="CDD" id="cd03443">
    <property type="entry name" value="PaaI_thioesterase"/>
    <property type="match status" value="1"/>
</dbReference>
<dbReference type="Gene3D" id="3.10.129.10">
    <property type="entry name" value="Hotdog Thioesterase"/>
    <property type="match status" value="1"/>
</dbReference>
<dbReference type="Proteomes" id="UP001595974">
    <property type="component" value="Unassembled WGS sequence"/>
</dbReference>
<name>A0ABW1AXQ2_9RHOO</name>
<comment type="caution">
    <text evidence="2">The sequence shown here is derived from an EMBL/GenBank/DDBJ whole genome shotgun (WGS) entry which is preliminary data.</text>
</comment>
<proteinExistence type="predicted"/>
<dbReference type="InterPro" id="IPR029069">
    <property type="entry name" value="HotDog_dom_sf"/>
</dbReference>
<sequence>MQANNPPPAELVALLERAPITRLLGRRILALDLEAGTLAVEFDGSEAFQNPARQIQGGMLGAMLDDVTAVLVTATLEPGAFCATLSLNTSFLAPAGVGTLNGRASFERRGANICNVRGEIWQGDTLVASAAAVCMVRRPRQAAAQVRPDR</sequence>
<accession>A0ABW1AXQ2</accession>
<evidence type="ECO:0000313" key="3">
    <source>
        <dbReference type="Proteomes" id="UP001595974"/>
    </source>
</evidence>
<gene>
    <name evidence="2" type="ORF">ACFPTN_20895</name>
</gene>
<dbReference type="GO" id="GO:0016787">
    <property type="term" value="F:hydrolase activity"/>
    <property type="evidence" value="ECO:0007669"/>
    <property type="project" value="UniProtKB-KW"/>
</dbReference>
<keyword evidence="2" id="KW-0378">Hydrolase</keyword>